<organism evidence="2 3">
    <name type="scientific">Pseudomonas segetis</name>
    <dbReference type="NCBI Taxonomy" id="298908"/>
    <lineage>
        <taxon>Bacteria</taxon>
        <taxon>Pseudomonadati</taxon>
        <taxon>Pseudomonadota</taxon>
        <taxon>Gammaproteobacteria</taxon>
        <taxon>Pseudomonadales</taxon>
        <taxon>Pseudomonadaceae</taxon>
        <taxon>Pseudomonas</taxon>
    </lineage>
</organism>
<keyword evidence="3" id="KW-1185">Reference proteome</keyword>
<dbReference type="EMBL" id="FZOG01000009">
    <property type="protein sequence ID" value="SNT07181.1"/>
    <property type="molecule type" value="Genomic_DNA"/>
</dbReference>
<proteinExistence type="predicted"/>
<gene>
    <name evidence="2" type="ORF">SAMN05216255_4421</name>
</gene>
<evidence type="ECO:0000313" key="2">
    <source>
        <dbReference type="EMBL" id="SNT07181.1"/>
    </source>
</evidence>
<evidence type="ECO:0000313" key="3">
    <source>
        <dbReference type="Proteomes" id="UP000242915"/>
    </source>
</evidence>
<feature type="region of interest" description="Disordered" evidence="1">
    <location>
        <begin position="52"/>
        <end position="82"/>
    </location>
</feature>
<protein>
    <submittedName>
        <fullName evidence="2">Uncharacterized protein</fullName>
    </submittedName>
</protein>
<dbReference type="Proteomes" id="UP000242915">
    <property type="component" value="Unassembled WGS sequence"/>
</dbReference>
<name>A0A239JMR1_9PSED</name>
<feature type="compositionally biased region" description="Polar residues" evidence="1">
    <location>
        <begin position="68"/>
        <end position="82"/>
    </location>
</feature>
<dbReference type="AlphaFoldDB" id="A0A239JMR1"/>
<accession>A0A239JMR1</accession>
<evidence type="ECO:0000256" key="1">
    <source>
        <dbReference type="SAM" id="MobiDB-lite"/>
    </source>
</evidence>
<reference evidence="3" key="1">
    <citation type="submission" date="2017-06" db="EMBL/GenBank/DDBJ databases">
        <authorList>
            <person name="Varghese N."/>
            <person name="Submissions S."/>
        </authorList>
    </citation>
    <scope>NUCLEOTIDE SEQUENCE [LARGE SCALE GENOMIC DNA]</scope>
    <source>
        <strain evidence="3">CIP 108523</strain>
    </source>
</reference>
<sequence>MGKYTITISDESGAVSVGMEGARQDKTTAFFVAKALMRLVPDVVISAARAASKHGNCPCPKCEAERSNAAQDPTTDSKPTLH</sequence>
<dbReference type="RefSeq" id="WP_089361311.1">
    <property type="nucleotide sequence ID" value="NZ_FZOG01000009.1"/>
</dbReference>